<organism evidence="2 3">
    <name type="scientific">Kitasatospora cystarginea</name>
    <dbReference type="NCBI Taxonomy" id="58350"/>
    <lineage>
        <taxon>Bacteria</taxon>
        <taxon>Bacillati</taxon>
        <taxon>Actinomycetota</taxon>
        <taxon>Actinomycetes</taxon>
        <taxon>Kitasatosporales</taxon>
        <taxon>Streptomycetaceae</taxon>
        <taxon>Kitasatospora</taxon>
    </lineage>
</organism>
<comment type="caution">
    <text evidence="2">The sequence shown here is derived from an EMBL/GenBank/DDBJ whole genome shotgun (WGS) entry which is preliminary data.</text>
</comment>
<keyword evidence="3" id="KW-1185">Reference proteome</keyword>
<dbReference type="PANTHER" id="PTHR12993">
    <property type="entry name" value="N-ACETYLGLUCOSAMINYL-PHOSPHATIDYLINOSITOL DE-N-ACETYLASE-RELATED"/>
    <property type="match status" value="1"/>
</dbReference>
<proteinExistence type="predicted"/>
<name>A0ABP5RSV5_9ACTN</name>
<evidence type="ECO:0000313" key="3">
    <source>
        <dbReference type="Proteomes" id="UP001500305"/>
    </source>
</evidence>
<accession>A0ABP5RSV5</accession>
<dbReference type="SUPFAM" id="SSF89372">
    <property type="entry name" value="Fucose-specific lectin"/>
    <property type="match status" value="1"/>
</dbReference>
<sequence>MVNPISRRRALWLTGGMAALPAAGYGLWEATRSAPPKPHATKAPPETIQASGIAGSSERMSFVHVIAHPDDNLYFMNPDLDQAVATGASCVTVCLTDGESDGRNVLHSEAGHRRVPADRPDYTRARINGLAASYAVMATGDENSPWDVKLVSYHDGISVEQHTLRAAPHVQLIFPALVEARAVSTPRTDSLRGLWLGQEERISTLPPAHSGLPPQAGYTRDQLIDTLVNIMDHFRPTVVRMLDPNPDHAPKAPPRAQGLLYLDHQDHTYSAYFTQAALAKHWGDGLARTATVESYLGYVNAELPANLDQATVQRKARLIDTYGWADDRDCGDPAGCGDRKVGKGALRNGWAQSTRYRAAGSGQWLQRTADGRLAAFTLLNGAAAYWYEDAKGWHGPRRIAGGGLEGQLQVIRQSDGLLRLLGVRTVLGYTLRDHRREVVTCVQSPGAPGEPPSFGDWQSLGSPDGDDSVKSMEFGYPCALARPDGSVQVFVRTFAGTVAVRTLDGGWNALPLPSGVGQQVQDGLGAVLDANGLTHVFAGGRSVAHWMSDTPGGPLRPASPTGLPVPGGPITALLAPDGRLRLHFREPKSAKVLTAELQPGRGTWKVVGETIPPGGFGRVAATANALAVRDGKGRVALSTSQDWLHSGGQEWLRSGPLLTGTPSLATDRAGLPVAVAVGCDGMLYVARRPAEDQPFGQWTMAP</sequence>
<dbReference type="Pfam" id="PF02585">
    <property type="entry name" value="PIG-L"/>
    <property type="match status" value="1"/>
</dbReference>
<protein>
    <submittedName>
        <fullName evidence="2">PIG-L family deacetylase</fullName>
    </submittedName>
</protein>
<dbReference type="InterPro" id="IPR006311">
    <property type="entry name" value="TAT_signal"/>
</dbReference>
<gene>
    <name evidence="2" type="ORF">GCM10010430_65160</name>
</gene>
<dbReference type="EMBL" id="BAAATR010000040">
    <property type="protein sequence ID" value="GAA2270419.1"/>
    <property type="molecule type" value="Genomic_DNA"/>
</dbReference>
<keyword evidence="1" id="KW-0862">Zinc</keyword>
<reference evidence="3" key="1">
    <citation type="journal article" date="2019" name="Int. J. Syst. Evol. Microbiol.">
        <title>The Global Catalogue of Microorganisms (GCM) 10K type strain sequencing project: providing services to taxonomists for standard genome sequencing and annotation.</title>
        <authorList>
            <consortium name="The Broad Institute Genomics Platform"/>
            <consortium name="The Broad Institute Genome Sequencing Center for Infectious Disease"/>
            <person name="Wu L."/>
            <person name="Ma J."/>
        </authorList>
    </citation>
    <scope>NUCLEOTIDE SEQUENCE [LARGE SCALE GENOMIC DNA]</scope>
    <source>
        <strain evidence="3">JCM 7356</strain>
    </source>
</reference>
<dbReference type="Gene3D" id="3.40.50.10320">
    <property type="entry name" value="LmbE-like"/>
    <property type="match status" value="1"/>
</dbReference>
<dbReference type="PANTHER" id="PTHR12993:SF26">
    <property type="entry name" value="1D-MYO-INOSITOL 2-ACETAMIDO-2-DEOXY-ALPHA-D-GLUCOPYRANOSIDE DEACETYLASE"/>
    <property type="match status" value="1"/>
</dbReference>
<dbReference type="InterPro" id="IPR003737">
    <property type="entry name" value="GlcNAc_PI_deacetylase-related"/>
</dbReference>
<evidence type="ECO:0000313" key="2">
    <source>
        <dbReference type="EMBL" id="GAA2270419.1"/>
    </source>
</evidence>
<dbReference type="RefSeq" id="WP_344640152.1">
    <property type="nucleotide sequence ID" value="NZ_BAAATR010000040.1"/>
</dbReference>
<dbReference type="Proteomes" id="UP001500305">
    <property type="component" value="Unassembled WGS sequence"/>
</dbReference>
<dbReference type="SUPFAM" id="SSF102588">
    <property type="entry name" value="LmbE-like"/>
    <property type="match status" value="1"/>
</dbReference>
<evidence type="ECO:0000256" key="1">
    <source>
        <dbReference type="ARBA" id="ARBA00022833"/>
    </source>
</evidence>
<dbReference type="PROSITE" id="PS51318">
    <property type="entry name" value="TAT"/>
    <property type="match status" value="1"/>
</dbReference>
<dbReference type="InterPro" id="IPR024078">
    <property type="entry name" value="LmbE-like_dom_sf"/>
</dbReference>